<dbReference type="EMBL" id="JADEXQ010000092">
    <property type="protein sequence ID" value="MBE9032182.1"/>
    <property type="molecule type" value="Genomic_DNA"/>
</dbReference>
<gene>
    <name evidence="1" type="ORF">IQ266_20800</name>
</gene>
<sequence>MTELLQQAISEIQKLPSDQQDAIASRLLAEIQDEQVWAEKFAATTDQQWDNLAAMVRREIRTGEVTPLDEVLPN</sequence>
<organism evidence="1 2">
    <name type="scientific">Romeriopsis navalis LEGE 11480</name>
    <dbReference type="NCBI Taxonomy" id="2777977"/>
    <lineage>
        <taxon>Bacteria</taxon>
        <taxon>Bacillati</taxon>
        <taxon>Cyanobacteriota</taxon>
        <taxon>Cyanophyceae</taxon>
        <taxon>Leptolyngbyales</taxon>
        <taxon>Leptolyngbyaceae</taxon>
        <taxon>Romeriopsis</taxon>
        <taxon>Romeriopsis navalis</taxon>
    </lineage>
</organism>
<keyword evidence="2" id="KW-1185">Reference proteome</keyword>
<dbReference type="AlphaFoldDB" id="A0A928VTB9"/>
<evidence type="ECO:0008006" key="3">
    <source>
        <dbReference type="Google" id="ProtNLM"/>
    </source>
</evidence>
<proteinExistence type="predicted"/>
<dbReference type="Proteomes" id="UP000625316">
    <property type="component" value="Unassembled WGS sequence"/>
</dbReference>
<accession>A0A928VTB9</accession>
<evidence type="ECO:0000313" key="1">
    <source>
        <dbReference type="EMBL" id="MBE9032182.1"/>
    </source>
</evidence>
<dbReference type="RefSeq" id="WP_264327005.1">
    <property type="nucleotide sequence ID" value="NZ_JADEXQ010000092.1"/>
</dbReference>
<protein>
    <recommendedName>
        <fullName evidence="3">Addiction module component</fullName>
    </recommendedName>
</protein>
<name>A0A928VTB9_9CYAN</name>
<evidence type="ECO:0000313" key="2">
    <source>
        <dbReference type="Proteomes" id="UP000625316"/>
    </source>
</evidence>
<comment type="caution">
    <text evidence="1">The sequence shown here is derived from an EMBL/GenBank/DDBJ whole genome shotgun (WGS) entry which is preliminary data.</text>
</comment>
<reference evidence="1" key="1">
    <citation type="submission" date="2020-10" db="EMBL/GenBank/DDBJ databases">
        <authorList>
            <person name="Castelo-Branco R."/>
            <person name="Eusebio N."/>
            <person name="Adriana R."/>
            <person name="Vieira A."/>
            <person name="Brugerolle De Fraissinette N."/>
            <person name="Rezende De Castro R."/>
            <person name="Schneider M.P."/>
            <person name="Vasconcelos V."/>
            <person name="Leao P.N."/>
        </authorList>
    </citation>
    <scope>NUCLEOTIDE SEQUENCE</scope>
    <source>
        <strain evidence="1">LEGE 11480</strain>
    </source>
</reference>